<keyword evidence="1" id="KW-0472">Membrane</keyword>
<sequence length="92" mass="10196">MCRMSKIVGHIRKDLNAFESTCSALRMRSASTIAFFLTIIATATAPLKMNFFYDATIDNMWGPPYNVVSMHGLTVLISSLEENLSTVRSCVS</sequence>
<name>A0A016UV04_9BILA</name>
<dbReference type="EMBL" id="JARK01001361">
    <property type="protein sequence ID" value="EYC19264.1"/>
    <property type="molecule type" value="Genomic_DNA"/>
</dbReference>
<protein>
    <submittedName>
        <fullName evidence="2">Uncharacterized protein</fullName>
    </submittedName>
</protein>
<organism evidence="2 3">
    <name type="scientific">Ancylostoma ceylanicum</name>
    <dbReference type="NCBI Taxonomy" id="53326"/>
    <lineage>
        <taxon>Eukaryota</taxon>
        <taxon>Metazoa</taxon>
        <taxon>Ecdysozoa</taxon>
        <taxon>Nematoda</taxon>
        <taxon>Chromadorea</taxon>
        <taxon>Rhabditida</taxon>
        <taxon>Rhabditina</taxon>
        <taxon>Rhabditomorpha</taxon>
        <taxon>Strongyloidea</taxon>
        <taxon>Ancylostomatidae</taxon>
        <taxon>Ancylostomatinae</taxon>
        <taxon>Ancylostoma</taxon>
    </lineage>
</organism>
<evidence type="ECO:0000256" key="1">
    <source>
        <dbReference type="SAM" id="Phobius"/>
    </source>
</evidence>
<accession>A0A016UV04</accession>
<keyword evidence="1" id="KW-1133">Transmembrane helix</keyword>
<keyword evidence="1" id="KW-0812">Transmembrane</keyword>
<gene>
    <name evidence="2" type="primary">Acey_s0025.g1276</name>
    <name evidence="2" type="ORF">Y032_0025g1276</name>
</gene>
<evidence type="ECO:0000313" key="3">
    <source>
        <dbReference type="Proteomes" id="UP000024635"/>
    </source>
</evidence>
<proteinExistence type="predicted"/>
<evidence type="ECO:0000313" key="2">
    <source>
        <dbReference type="EMBL" id="EYC19264.1"/>
    </source>
</evidence>
<dbReference type="Proteomes" id="UP000024635">
    <property type="component" value="Unassembled WGS sequence"/>
</dbReference>
<keyword evidence="3" id="KW-1185">Reference proteome</keyword>
<dbReference type="AlphaFoldDB" id="A0A016UV04"/>
<feature type="transmembrane region" description="Helical" evidence="1">
    <location>
        <begin position="33"/>
        <end position="53"/>
    </location>
</feature>
<comment type="caution">
    <text evidence="2">The sequence shown here is derived from an EMBL/GenBank/DDBJ whole genome shotgun (WGS) entry which is preliminary data.</text>
</comment>
<reference evidence="3" key="1">
    <citation type="journal article" date="2015" name="Nat. Genet.">
        <title>The genome and transcriptome of the zoonotic hookworm Ancylostoma ceylanicum identify infection-specific gene families.</title>
        <authorList>
            <person name="Schwarz E.M."/>
            <person name="Hu Y."/>
            <person name="Antoshechkin I."/>
            <person name="Miller M.M."/>
            <person name="Sternberg P.W."/>
            <person name="Aroian R.V."/>
        </authorList>
    </citation>
    <scope>NUCLEOTIDE SEQUENCE</scope>
    <source>
        <strain evidence="3">HY135</strain>
    </source>
</reference>